<accession>A0A1R1RRU4</accession>
<evidence type="ECO:0000313" key="7">
    <source>
        <dbReference type="EMBL" id="OMI05168.1"/>
    </source>
</evidence>
<dbReference type="GO" id="GO:0016020">
    <property type="term" value="C:membrane"/>
    <property type="evidence" value="ECO:0007669"/>
    <property type="project" value="UniProtKB-SubCell"/>
</dbReference>
<name>A0A1R1RRU4_9BACI</name>
<feature type="transmembrane region" description="Helical" evidence="5">
    <location>
        <begin position="34"/>
        <end position="53"/>
    </location>
</feature>
<sequence>METHLEMEKGKKPSLLGMITRPGEQFERMREKPVFWLPLFVVLILSVIGAYHLNAKIDLTSELQGVPDAEAFASAMKGVGVVGGIIGSVIAILISALIYWLIVKIGKGETDYVHMFSLAVFTYFIAAAGQLINGLVIYYSNIDPEVVVTSLSSVITAGQPLKTVLGVFDLFTIWSLALVAIGLQKVGGISKKAAWTAVIILFIISLLLAFAVGLASNFFESIEGAI</sequence>
<feature type="transmembrane region" description="Helical" evidence="5">
    <location>
        <begin position="160"/>
        <end position="183"/>
    </location>
</feature>
<accession>A0A1R1QKM9</accession>
<reference evidence="7 8" key="1">
    <citation type="submission" date="2017-01" db="EMBL/GenBank/DDBJ databases">
        <title>Bacillus phylogenomics.</title>
        <authorList>
            <person name="Dunlap C."/>
        </authorList>
    </citation>
    <scope>NUCLEOTIDE SEQUENCE [LARGE SCALE GENOMIC DNA]</scope>
    <source>
        <strain evidence="7 8">NRRL B-41282</strain>
    </source>
</reference>
<evidence type="ECO:0000256" key="4">
    <source>
        <dbReference type="ARBA" id="ARBA00023136"/>
    </source>
</evidence>
<dbReference type="EMBL" id="MTJL01000022">
    <property type="protein sequence ID" value="OMI05168.1"/>
    <property type="molecule type" value="Genomic_DNA"/>
</dbReference>
<protein>
    <submittedName>
        <fullName evidence="7">Peptide ABC transporter permease</fullName>
    </submittedName>
</protein>
<feature type="transmembrane region" description="Helical" evidence="5">
    <location>
        <begin position="195"/>
        <end position="219"/>
    </location>
</feature>
<evidence type="ECO:0000256" key="3">
    <source>
        <dbReference type="ARBA" id="ARBA00022989"/>
    </source>
</evidence>
<feature type="transmembrane region" description="Helical" evidence="5">
    <location>
        <begin position="115"/>
        <end position="140"/>
    </location>
</feature>
<feature type="transmembrane region" description="Helical" evidence="5">
    <location>
        <begin position="81"/>
        <end position="103"/>
    </location>
</feature>
<evidence type="ECO:0000256" key="5">
    <source>
        <dbReference type="SAM" id="Phobius"/>
    </source>
</evidence>
<keyword evidence="4 5" id="KW-0472">Membrane</keyword>
<dbReference type="RefSeq" id="WP_076762224.1">
    <property type="nucleotide sequence ID" value="NZ_JARMDZ010000018.1"/>
</dbReference>
<keyword evidence="3 5" id="KW-1133">Transmembrane helix</keyword>
<comment type="subcellular location">
    <subcellularLocation>
        <location evidence="1">Membrane</location>
        <topology evidence="1">Multi-pass membrane protein</topology>
    </subcellularLocation>
</comment>
<evidence type="ECO:0000256" key="2">
    <source>
        <dbReference type="ARBA" id="ARBA00022692"/>
    </source>
</evidence>
<dbReference type="Proteomes" id="UP000187367">
    <property type="component" value="Unassembled WGS sequence"/>
</dbReference>
<evidence type="ECO:0000313" key="8">
    <source>
        <dbReference type="Proteomes" id="UP000187367"/>
    </source>
</evidence>
<dbReference type="Pfam" id="PF04893">
    <property type="entry name" value="Yip1"/>
    <property type="match status" value="1"/>
</dbReference>
<organism evidence="7 8">
    <name type="scientific">Bacillus swezeyi</name>
    <dbReference type="NCBI Taxonomy" id="1925020"/>
    <lineage>
        <taxon>Bacteria</taxon>
        <taxon>Bacillati</taxon>
        <taxon>Bacillota</taxon>
        <taxon>Bacilli</taxon>
        <taxon>Bacillales</taxon>
        <taxon>Bacillaceae</taxon>
        <taxon>Bacillus</taxon>
    </lineage>
</organism>
<dbReference type="AlphaFoldDB" id="A0A1R1RRU4"/>
<feature type="domain" description="Yip1" evidence="6">
    <location>
        <begin position="17"/>
        <end position="211"/>
    </location>
</feature>
<evidence type="ECO:0000256" key="1">
    <source>
        <dbReference type="ARBA" id="ARBA00004141"/>
    </source>
</evidence>
<dbReference type="OrthoDB" id="2940219at2"/>
<keyword evidence="8" id="KW-1185">Reference proteome</keyword>
<dbReference type="InterPro" id="IPR006977">
    <property type="entry name" value="Yip1_dom"/>
</dbReference>
<evidence type="ECO:0000259" key="6">
    <source>
        <dbReference type="Pfam" id="PF04893"/>
    </source>
</evidence>
<keyword evidence="2 5" id="KW-0812">Transmembrane</keyword>
<gene>
    <name evidence="7" type="ORF">BW143_11545</name>
</gene>
<proteinExistence type="predicted"/>
<comment type="caution">
    <text evidence="7">The sequence shown here is derived from an EMBL/GenBank/DDBJ whole genome shotgun (WGS) entry which is preliminary data.</text>
</comment>